<dbReference type="PANTHER" id="PTHR34501">
    <property type="entry name" value="PROTEIN YDDL-RELATED"/>
    <property type="match status" value="1"/>
</dbReference>
<dbReference type="EMBL" id="JAGFNY010000024">
    <property type="protein sequence ID" value="MBW7570645.1"/>
    <property type="molecule type" value="Genomic_DNA"/>
</dbReference>
<feature type="chain" id="PRO_5046898608" evidence="2">
    <location>
        <begin position="20"/>
        <end position="389"/>
    </location>
</feature>
<dbReference type="PRINTS" id="PR00183">
    <property type="entry name" value="ECOLIPORIN"/>
</dbReference>
<dbReference type="InterPro" id="IPR023614">
    <property type="entry name" value="Porin_dom_sf"/>
</dbReference>
<dbReference type="InterPro" id="IPR001897">
    <property type="entry name" value="Porin_gammaproteobac"/>
</dbReference>
<accession>A0ABS7DH72</accession>
<dbReference type="Gene3D" id="2.40.160.10">
    <property type="entry name" value="Porin"/>
    <property type="match status" value="1"/>
</dbReference>
<evidence type="ECO:0000256" key="1">
    <source>
        <dbReference type="ARBA" id="ARBA00022729"/>
    </source>
</evidence>
<evidence type="ECO:0000313" key="3">
    <source>
        <dbReference type="EMBL" id="MBW7570645.1"/>
    </source>
</evidence>
<keyword evidence="4" id="KW-1185">Reference proteome</keyword>
<keyword evidence="1 2" id="KW-0732">Signal</keyword>
<evidence type="ECO:0000313" key="4">
    <source>
        <dbReference type="Proteomes" id="UP000731465"/>
    </source>
</evidence>
<organism evidence="3 4">
    <name type="scientific">Succinivibrio faecicola</name>
    <dbReference type="NCBI Taxonomy" id="2820300"/>
    <lineage>
        <taxon>Bacteria</taxon>
        <taxon>Pseudomonadati</taxon>
        <taxon>Pseudomonadota</taxon>
        <taxon>Gammaproteobacteria</taxon>
        <taxon>Aeromonadales</taxon>
        <taxon>Succinivibrionaceae</taxon>
        <taxon>Succinivibrio</taxon>
    </lineage>
</organism>
<proteinExistence type="predicted"/>
<comment type="caution">
    <text evidence="3">The sequence shown here is derived from an EMBL/GenBank/DDBJ whole genome shotgun (WGS) entry which is preliminary data.</text>
</comment>
<dbReference type="PANTHER" id="PTHR34501:SF2">
    <property type="entry name" value="OUTER MEMBRANE PORIN F-RELATED"/>
    <property type="match status" value="1"/>
</dbReference>
<sequence>MKKSLLALAVLTPVLSANAANVYDSNGTQLSVGGRVQSVFFSANSSKAGEKDSSLVNSARFNLSGQTKVNDFISALAFTEWDLADGHKKNVGDNIKSREQYVGAQFSKYGKLIAGKTFDSTRALSLSTDTLETLDIYNDTGLNGDRRNGVVRYDYDNNNIFLSASFQIASDEQVVFGKKRDLESGYSLTAGYTFDDVFFGPLSIKAGYNYLKGQDDDVSSNVYENSTKLGNYSILDKADNYGLSVTLGSLVDGPYIGAHAYRQNSYFEPVSVQNSGVESYKLRDLKHVRSGYELLGGYNFENGISVYAGYEVQKQKISAHNTQNSEFTYKRIPVQVKYTYLGVKLWVEAEFDAGSDKKEKYKNISPVYNGEFTPYSNHTQFTVGARYTF</sequence>
<dbReference type="RefSeq" id="WP_219937869.1">
    <property type="nucleotide sequence ID" value="NZ_JAGFNY010000024.1"/>
</dbReference>
<dbReference type="Proteomes" id="UP000731465">
    <property type="component" value="Unassembled WGS sequence"/>
</dbReference>
<dbReference type="InterPro" id="IPR050298">
    <property type="entry name" value="Gram-neg_bact_OMP"/>
</dbReference>
<evidence type="ECO:0000256" key="2">
    <source>
        <dbReference type="SAM" id="SignalP"/>
    </source>
</evidence>
<reference evidence="3 4" key="1">
    <citation type="submission" date="2021-03" db="EMBL/GenBank/DDBJ databases">
        <title>Succinivibrio sp. nov. isolated from feces of cow.</title>
        <authorList>
            <person name="Choi J.-Y."/>
        </authorList>
    </citation>
    <scope>NUCLEOTIDE SEQUENCE [LARGE SCALE GENOMIC DNA]</scope>
    <source>
        <strain evidence="3 4">AGMB01872</strain>
    </source>
</reference>
<dbReference type="SUPFAM" id="SSF56935">
    <property type="entry name" value="Porins"/>
    <property type="match status" value="1"/>
</dbReference>
<feature type="signal peptide" evidence="2">
    <location>
        <begin position="1"/>
        <end position="19"/>
    </location>
</feature>
<name>A0ABS7DH72_9GAMM</name>
<protein>
    <submittedName>
        <fullName evidence="3">Porin</fullName>
    </submittedName>
</protein>
<gene>
    <name evidence="3" type="ORF">J5V48_07040</name>
</gene>